<feature type="chain" id="PRO_5042440704" evidence="2">
    <location>
        <begin position="20"/>
        <end position="238"/>
    </location>
</feature>
<reference evidence="3" key="1">
    <citation type="submission" date="2023-11" db="EMBL/GenBank/DDBJ databases">
        <authorList>
            <person name="De Vega J J."/>
            <person name="De Vega J J."/>
        </authorList>
    </citation>
    <scope>NUCLEOTIDE SEQUENCE</scope>
</reference>
<keyword evidence="2" id="KW-0732">Signal</keyword>
<keyword evidence="1" id="KW-0812">Transmembrane</keyword>
<evidence type="ECO:0000313" key="5">
    <source>
        <dbReference type="Proteomes" id="UP001295794"/>
    </source>
</evidence>
<feature type="transmembrane region" description="Helical" evidence="1">
    <location>
        <begin position="185"/>
        <end position="213"/>
    </location>
</feature>
<evidence type="ECO:0000313" key="3">
    <source>
        <dbReference type="EMBL" id="CAK5264366.1"/>
    </source>
</evidence>
<proteinExistence type="predicted"/>
<keyword evidence="1" id="KW-0472">Membrane</keyword>
<dbReference type="AlphaFoldDB" id="A0AAD2GVK7"/>
<dbReference type="Proteomes" id="UP001295794">
    <property type="component" value="Unassembled WGS sequence"/>
</dbReference>
<keyword evidence="1" id="KW-1133">Transmembrane helix</keyword>
<dbReference type="EMBL" id="CAVNYO010000440">
    <property type="protein sequence ID" value="CAK5280714.1"/>
    <property type="molecule type" value="Genomic_DNA"/>
</dbReference>
<evidence type="ECO:0000256" key="1">
    <source>
        <dbReference type="SAM" id="Phobius"/>
    </source>
</evidence>
<keyword evidence="5" id="KW-1185">Reference proteome</keyword>
<protein>
    <submittedName>
        <fullName evidence="3">Uncharacterized protein</fullName>
    </submittedName>
</protein>
<organism evidence="3 5">
    <name type="scientific">Mycena citricolor</name>
    <dbReference type="NCBI Taxonomy" id="2018698"/>
    <lineage>
        <taxon>Eukaryota</taxon>
        <taxon>Fungi</taxon>
        <taxon>Dikarya</taxon>
        <taxon>Basidiomycota</taxon>
        <taxon>Agaricomycotina</taxon>
        <taxon>Agaricomycetes</taxon>
        <taxon>Agaricomycetidae</taxon>
        <taxon>Agaricales</taxon>
        <taxon>Marasmiineae</taxon>
        <taxon>Mycenaceae</taxon>
        <taxon>Mycena</taxon>
    </lineage>
</organism>
<accession>A0AAD2GVK7</accession>
<evidence type="ECO:0000313" key="4">
    <source>
        <dbReference type="EMBL" id="CAK5280714.1"/>
    </source>
</evidence>
<evidence type="ECO:0000256" key="2">
    <source>
        <dbReference type="SAM" id="SignalP"/>
    </source>
</evidence>
<comment type="caution">
    <text evidence="3">The sequence shown here is derived from an EMBL/GenBank/DDBJ whole genome shotgun (WGS) entry which is preliminary data.</text>
</comment>
<name>A0AAD2GVK7_9AGAR</name>
<dbReference type="EMBL" id="CAVNYO010000054">
    <property type="protein sequence ID" value="CAK5264366.1"/>
    <property type="molecule type" value="Genomic_DNA"/>
</dbReference>
<gene>
    <name evidence="4" type="ORF">MYCIT1_LOCUS31317</name>
    <name evidence="3" type="ORF">MYCIT1_LOCUS4476</name>
</gene>
<feature type="signal peptide" evidence="2">
    <location>
        <begin position="1"/>
        <end position="19"/>
    </location>
</feature>
<sequence length="238" mass="25823">MQLLLPLLAVLSCVIKSRGNTEIVNFHTDSRSDVPALPPSPLLPAPSTANWVILPAQLGTPRSQICVTQSTEPCPHELWYTLDLDSSHSRYTLRISYAASFPTDFFIDILSPEEAAAVRGLWSSTNNTSPSAETRRRYARIRAVDTGVRTPQLVPFWPYSVWTGHVALSAAGTTSVPFTLTLEPLLLGALPAGLVPFLFVAAVVLGVLIWGVLPPVLKAIQSAADDVNRDVRADKKSK</sequence>